<organism evidence="7 8">
    <name type="scientific">Dactylonectria macrodidyma</name>
    <dbReference type="NCBI Taxonomy" id="307937"/>
    <lineage>
        <taxon>Eukaryota</taxon>
        <taxon>Fungi</taxon>
        <taxon>Dikarya</taxon>
        <taxon>Ascomycota</taxon>
        <taxon>Pezizomycotina</taxon>
        <taxon>Sordariomycetes</taxon>
        <taxon>Hypocreomycetidae</taxon>
        <taxon>Hypocreales</taxon>
        <taxon>Nectriaceae</taxon>
        <taxon>Dactylonectria</taxon>
    </lineage>
</organism>
<feature type="compositionally biased region" description="Polar residues" evidence="6">
    <location>
        <begin position="408"/>
        <end position="418"/>
    </location>
</feature>
<feature type="region of interest" description="Disordered" evidence="6">
    <location>
        <begin position="610"/>
        <end position="655"/>
    </location>
</feature>
<feature type="compositionally biased region" description="Polar residues" evidence="6">
    <location>
        <begin position="424"/>
        <end position="437"/>
    </location>
</feature>
<feature type="region of interest" description="Disordered" evidence="6">
    <location>
        <begin position="1"/>
        <end position="38"/>
    </location>
</feature>
<proteinExistence type="inferred from homology"/>
<feature type="compositionally biased region" description="Basic residues" evidence="6">
    <location>
        <begin position="621"/>
        <end position="631"/>
    </location>
</feature>
<feature type="compositionally biased region" description="Polar residues" evidence="6">
    <location>
        <begin position="482"/>
        <end position="499"/>
    </location>
</feature>
<accession>A0A9P9DQP5</accession>
<sequence>MDDSASAHPRFPPPRRVATAPTSLPEPAAASSSSTTMPPLSEGIVETLYSHPNVKIIAFTTSGRVPRTTGLSSGEAPGTLSWSSQIERTIAVGQFRIYRAPGSVSFLNCGSALQPILPKSQVWCIDEINSKFILQIRRPNYWRIELPVAKAEDIIRAEALREVFDKILQFEKTECPFKRAFTVELPEPPETPVKYKPWTPVRRSQTNSLEVFTNPRATTPTPPRNRNTNDVAESPSAPWYVRAQVDELETKIGIEGTEFMDISNATCPLRPSEMRGPENRQRDPKESRIPAIDDDASWQQYDDFDYPRPPGPHLSSPEHDDGGVAVVHPETEDVVFELHEGTGSQGDQRKARLRRTAGFAITRSATLPSHAKLGTDKQSKPNTPQTLRGSTAGQSSRTAEQDIRHGSQDSNHSVQPWRTPSVPQPNANGTIVDNDTASHGGDVSETRSGWETGSEGGSALSHESVDTAPDDFPPIKVASEFPASSTSDVAEESSATTAMPQRRVTRHRATTGSISVRRRPFSPLPSAANLFAPAPPVERRPMKSKLGLPMTIILKTLEMLLGPPSYLIALMLKVAAKIIAGEWRGLVFGYGDDGEEIPVQWDYSEGELSDLSDDDSYMGAHHSRSHRRRSRAATNEGVAVESPDGSDDSRKWDVD</sequence>
<feature type="region of interest" description="Disordered" evidence="6">
    <location>
        <begin position="482"/>
        <end position="508"/>
    </location>
</feature>
<feature type="region of interest" description="Disordered" evidence="6">
    <location>
        <begin position="360"/>
        <end position="468"/>
    </location>
</feature>
<reference evidence="7" key="1">
    <citation type="journal article" date="2021" name="Nat. Commun.">
        <title>Genetic determinants of endophytism in the Arabidopsis root mycobiome.</title>
        <authorList>
            <person name="Mesny F."/>
            <person name="Miyauchi S."/>
            <person name="Thiergart T."/>
            <person name="Pickel B."/>
            <person name="Atanasova L."/>
            <person name="Karlsson M."/>
            <person name="Huettel B."/>
            <person name="Barry K.W."/>
            <person name="Haridas S."/>
            <person name="Chen C."/>
            <person name="Bauer D."/>
            <person name="Andreopoulos W."/>
            <person name="Pangilinan J."/>
            <person name="LaButti K."/>
            <person name="Riley R."/>
            <person name="Lipzen A."/>
            <person name="Clum A."/>
            <person name="Drula E."/>
            <person name="Henrissat B."/>
            <person name="Kohler A."/>
            <person name="Grigoriev I.V."/>
            <person name="Martin F.M."/>
            <person name="Hacquard S."/>
        </authorList>
    </citation>
    <scope>NUCLEOTIDE SEQUENCE</scope>
    <source>
        <strain evidence="7">MPI-CAGE-AT-0147</strain>
    </source>
</reference>
<dbReference type="EMBL" id="JAGMUV010000023">
    <property type="protein sequence ID" value="KAH7122846.1"/>
    <property type="molecule type" value="Genomic_DNA"/>
</dbReference>
<keyword evidence="8" id="KW-1185">Reference proteome</keyword>
<evidence type="ECO:0000313" key="8">
    <source>
        <dbReference type="Proteomes" id="UP000738349"/>
    </source>
</evidence>
<comment type="function">
    <text evidence="1">Required for peroxisome inheritance.</text>
</comment>
<comment type="similarity">
    <text evidence="3">Belongs to the INP1 family.</text>
</comment>
<keyword evidence="5" id="KW-0472">Membrane</keyword>
<evidence type="ECO:0000256" key="2">
    <source>
        <dbReference type="ARBA" id="ARBA00004421"/>
    </source>
</evidence>
<dbReference type="Pfam" id="PF12634">
    <property type="entry name" value="Inp1"/>
    <property type="match status" value="1"/>
</dbReference>
<feature type="region of interest" description="Disordered" evidence="6">
    <location>
        <begin position="265"/>
        <end position="324"/>
    </location>
</feature>
<dbReference type="AlphaFoldDB" id="A0A9P9DQP5"/>
<feature type="region of interest" description="Disordered" evidence="6">
    <location>
        <begin position="213"/>
        <end position="233"/>
    </location>
</feature>
<evidence type="ECO:0000256" key="4">
    <source>
        <dbReference type="ARBA" id="ARBA00021397"/>
    </source>
</evidence>
<dbReference type="Proteomes" id="UP000738349">
    <property type="component" value="Unassembled WGS sequence"/>
</dbReference>
<evidence type="ECO:0000313" key="7">
    <source>
        <dbReference type="EMBL" id="KAH7122846.1"/>
    </source>
</evidence>
<name>A0A9P9DQP5_9HYPO</name>
<comment type="subcellular location">
    <subcellularLocation>
        <location evidence="2">Peroxisome membrane</location>
        <topology evidence="2">Peripheral membrane protein</topology>
    </subcellularLocation>
</comment>
<feature type="compositionally biased region" description="Basic and acidic residues" evidence="6">
    <location>
        <begin position="272"/>
        <end position="288"/>
    </location>
</feature>
<feature type="compositionally biased region" description="Low complexity" evidence="6">
    <location>
        <begin position="18"/>
        <end position="38"/>
    </location>
</feature>
<comment type="caution">
    <text evidence="7">The sequence shown here is derived from an EMBL/GenBank/DDBJ whole genome shotgun (WGS) entry which is preliminary data.</text>
</comment>
<dbReference type="GO" id="GO:0045033">
    <property type="term" value="P:peroxisome inheritance"/>
    <property type="evidence" value="ECO:0007669"/>
    <property type="project" value="InterPro"/>
</dbReference>
<dbReference type="InterPro" id="IPR024758">
    <property type="entry name" value="Inp1"/>
</dbReference>
<feature type="compositionally biased region" description="Polar residues" evidence="6">
    <location>
        <begin position="380"/>
        <end position="398"/>
    </location>
</feature>
<evidence type="ECO:0000256" key="3">
    <source>
        <dbReference type="ARBA" id="ARBA00010707"/>
    </source>
</evidence>
<dbReference type="GO" id="GO:0005780">
    <property type="term" value="C:extrinsic component of intraperoxisomal membrane"/>
    <property type="evidence" value="ECO:0007669"/>
    <property type="project" value="InterPro"/>
</dbReference>
<evidence type="ECO:0000256" key="6">
    <source>
        <dbReference type="SAM" id="MobiDB-lite"/>
    </source>
</evidence>
<evidence type="ECO:0000256" key="5">
    <source>
        <dbReference type="ARBA" id="ARBA00023136"/>
    </source>
</evidence>
<feature type="compositionally biased region" description="Low complexity" evidence="6">
    <location>
        <begin position="213"/>
        <end position="229"/>
    </location>
</feature>
<evidence type="ECO:0000256" key="1">
    <source>
        <dbReference type="ARBA" id="ARBA00003594"/>
    </source>
</evidence>
<protein>
    <recommendedName>
        <fullName evidence="4">Inheritance of peroxisomes protein 1</fullName>
    </recommendedName>
</protein>
<gene>
    <name evidence="7" type="ORF">EDB81DRAFT_665222</name>
</gene>
<dbReference type="OrthoDB" id="4097008at2759"/>